<evidence type="ECO:0000259" key="6">
    <source>
        <dbReference type="Pfam" id="PF00593"/>
    </source>
</evidence>
<dbReference type="PANTHER" id="PTHR40980:SF3">
    <property type="entry name" value="TONB-DEPENDENT RECEPTOR-LIKE BETA-BARREL DOMAIN-CONTAINING PROTEIN"/>
    <property type="match status" value="1"/>
</dbReference>
<dbReference type="InterPro" id="IPR010104">
    <property type="entry name" value="TonB_rcpt_bac"/>
</dbReference>
<evidence type="ECO:0000313" key="8">
    <source>
        <dbReference type="EMBL" id="MDV3458431.1"/>
    </source>
</evidence>
<evidence type="ECO:0000256" key="4">
    <source>
        <dbReference type="RuleBase" id="RU003357"/>
    </source>
</evidence>
<dbReference type="Gene3D" id="2.40.170.20">
    <property type="entry name" value="TonB-dependent receptor, beta-barrel domain"/>
    <property type="match status" value="1"/>
</dbReference>
<gene>
    <name evidence="8" type="ORF">RZN05_15645</name>
</gene>
<feature type="signal peptide" evidence="5">
    <location>
        <begin position="1"/>
        <end position="17"/>
    </location>
</feature>
<comment type="subcellular location">
    <subcellularLocation>
        <location evidence="1 4">Cell outer membrane</location>
    </subcellularLocation>
</comment>
<reference evidence="8 9" key="1">
    <citation type="submission" date="2023-10" db="EMBL/GenBank/DDBJ databases">
        <title>Sphingomonas sp. HF-S4 16S ribosomal RNA gene Genome sequencing and assembly.</title>
        <authorList>
            <person name="Lee H."/>
        </authorList>
    </citation>
    <scope>NUCLEOTIDE SEQUENCE [LARGE SCALE GENOMIC DNA]</scope>
    <source>
        <strain evidence="8 9">HF-S4</strain>
    </source>
</reference>
<dbReference type="Pfam" id="PF00593">
    <property type="entry name" value="TonB_dep_Rec_b-barrel"/>
    <property type="match status" value="1"/>
</dbReference>
<dbReference type="Gene3D" id="2.170.130.10">
    <property type="entry name" value="TonB-dependent receptor, plug domain"/>
    <property type="match status" value="1"/>
</dbReference>
<comment type="similarity">
    <text evidence="4">Belongs to the TonB-dependent receptor family.</text>
</comment>
<accession>A0ABU3YAP0</accession>
<evidence type="ECO:0000259" key="7">
    <source>
        <dbReference type="Pfam" id="PF07715"/>
    </source>
</evidence>
<feature type="domain" description="TonB-dependent receptor-like beta-barrel" evidence="6">
    <location>
        <begin position="390"/>
        <end position="879"/>
    </location>
</feature>
<dbReference type="InterPro" id="IPR036942">
    <property type="entry name" value="Beta-barrel_TonB_sf"/>
</dbReference>
<name>A0ABU3YAP0_9SPHN</name>
<dbReference type="InterPro" id="IPR000531">
    <property type="entry name" value="Beta-barrel_TonB"/>
</dbReference>
<organism evidence="8 9">
    <name type="scientific">Sphingomonas agrestis</name>
    <dbReference type="NCBI Taxonomy" id="3080540"/>
    <lineage>
        <taxon>Bacteria</taxon>
        <taxon>Pseudomonadati</taxon>
        <taxon>Pseudomonadota</taxon>
        <taxon>Alphaproteobacteria</taxon>
        <taxon>Sphingomonadales</taxon>
        <taxon>Sphingomonadaceae</taxon>
        <taxon>Sphingomonas</taxon>
    </lineage>
</organism>
<evidence type="ECO:0000256" key="2">
    <source>
        <dbReference type="ARBA" id="ARBA00023136"/>
    </source>
</evidence>
<keyword evidence="2 4" id="KW-0472">Membrane</keyword>
<protein>
    <submittedName>
        <fullName evidence="8">TonB-dependent receptor</fullName>
    </submittedName>
</protein>
<dbReference type="InterPro" id="IPR012910">
    <property type="entry name" value="Plug_dom"/>
</dbReference>
<evidence type="ECO:0000256" key="1">
    <source>
        <dbReference type="ARBA" id="ARBA00004442"/>
    </source>
</evidence>
<proteinExistence type="inferred from homology"/>
<comment type="caution">
    <text evidence="8">The sequence shown here is derived from an EMBL/GenBank/DDBJ whole genome shotgun (WGS) entry which is preliminary data.</text>
</comment>
<dbReference type="EMBL" id="JAWJEJ010000001">
    <property type="protein sequence ID" value="MDV3458431.1"/>
    <property type="molecule type" value="Genomic_DNA"/>
</dbReference>
<dbReference type="PANTHER" id="PTHR40980">
    <property type="entry name" value="PLUG DOMAIN-CONTAINING PROTEIN"/>
    <property type="match status" value="1"/>
</dbReference>
<feature type="domain" description="TonB-dependent receptor plug" evidence="7">
    <location>
        <begin position="63"/>
        <end position="158"/>
    </location>
</feature>
<keyword evidence="5" id="KW-0732">Signal</keyword>
<evidence type="ECO:0000313" key="9">
    <source>
        <dbReference type="Proteomes" id="UP001273531"/>
    </source>
</evidence>
<feature type="chain" id="PRO_5046433000" evidence="5">
    <location>
        <begin position="18"/>
        <end position="916"/>
    </location>
</feature>
<dbReference type="Pfam" id="PF07715">
    <property type="entry name" value="Plug"/>
    <property type="match status" value="1"/>
</dbReference>
<keyword evidence="9" id="KW-1185">Reference proteome</keyword>
<keyword evidence="8" id="KW-0675">Receptor</keyword>
<evidence type="ECO:0000256" key="3">
    <source>
        <dbReference type="ARBA" id="ARBA00023237"/>
    </source>
</evidence>
<dbReference type="RefSeq" id="WP_317227497.1">
    <property type="nucleotide sequence ID" value="NZ_JAWJEJ010000001.1"/>
</dbReference>
<dbReference type="Proteomes" id="UP001273531">
    <property type="component" value="Unassembled WGS sequence"/>
</dbReference>
<sequence>MANRDLGALLVSTSAFALVLTPLSSAAQDVPEAETARVEDAGGEHDIVVTAIRQSLETAQAIKQDADEIVDSIVAEDIGKLPDVTASESLARITGVQVTRNAGIAQGVTLRGLPDLTTTYNGREVFTAEGRYVQLQDFPSNSIARIDVFKAASANLLEPGLAGLIDVRSRRPLDFNGTRIAGGVVGLHWYQSQRLGVEANLLASTRWNTGIGEMGFLIEGSYADTKFTDSARNVSQTILNRTNVPGYVGTALRYPSFVNTDYGAGTRFRPNAAAAFQWRPSHTLEIYLDGLFQGYRGKNEGRNFQVNSGDAAVLSNVVLFEGTNLIRSMDASAGGAPTGAQQVNDQWTDTYQAGGGFIWKDGNLRITGDAAFTDSTFTNHNYAFNYTLPTQPARHFEFDTPDGVGGGTVTLLNNYNLFNPALYRWNNIVETGNRGHGRGVQARLDVDYKLGALGITNLQAGIRYSTRDADSYVYNRTDTPQPTNLIRFFPSLPLSYENAARGFRNDEATSLVTWLTPTRESLVENIDALRAIANQPAGRPSWGNPVYTGNEKTYTGYVQARYEFDIGVPIDGLVGIRATRTENTLDGVRATSGAGASQAISRENAYTDFLPNVSARIRFLPELQMRLAYTKTRTRPGFGQLNPSTTIGVLPPICTVDPANPDSGPNSPDCIRPASGGNPDLKPIESTNYDASLEWYFSRSGSITVGAFRKDLNGFINTFVTDVTDPEFTRLRVTRPENGGKGMVQGIEAGARTFFRASWLPDWLSNFGALVNYTYLDHETELAPSLAATLPGRQRIAGISDHIFNASAFYENKGFSARLSYNYRSDFVSGYGQVVDPGLGAGVLGPTLPVLEDGRGTMDFAATLTPIENITLSFNATNLLGAAATNSRTFNAAGQSYSWQTRFLESVYRVGIRFRL</sequence>
<keyword evidence="3" id="KW-0998">Cell outer membrane</keyword>
<dbReference type="InterPro" id="IPR037066">
    <property type="entry name" value="Plug_dom_sf"/>
</dbReference>
<keyword evidence="4" id="KW-0798">TonB box</keyword>
<dbReference type="NCBIfam" id="TIGR01782">
    <property type="entry name" value="TonB-Xanth-Caul"/>
    <property type="match status" value="1"/>
</dbReference>
<dbReference type="SUPFAM" id="SSF56935">
    <property type="entry name" value="Porins"/>
    <property type="match status" value="1"/>
</dbReference>
<evidence type="ECO:0000256" key="5">
    <source>
        <dbReference type="SAM" id="SignalP"/>
    </source>
</evidence>